<keyword evidence="6 10" id="KW-0812">Transmembrane</keyword>
<dbReference type="InterPro" id="IPR036097">
    <property type="entry name" value="HisK_dim/P_sf"/>
</dbReference>
<keyword evidence="5" id="KW-0808">Transferase</keyword>
<evidence type="ECO:0000256" key="2">
    <source>
        <dbReference type="ARBA" id="ARBA00004370"/>
    </source>
</evidence>
<evidence type="ECO:0000313" key="13">
    <source>
        <dbReference type="Proteomes" id="UP000561438"/>
    </source>
</evidence>
<organism evidence="12 13">
    <name type="scientific">Qipengyuania atrilutea</name>
    <dbReference type="NCBI Taxonomy" id="2744473"/>
    <lineage>
        <taxon>Bacteria</taxon>
        <taxon>Pseudomonadati</taxon>
        <taxon>Pseudomonadota</taxon>
        <taxon>Alphaproteobacteria</taxon>
        <taxon>Sphingomonadales</taxon>
        <taxon>Erythrobacteraceae</taxon>
        <taxon>Qipengyuania</taxon>
    </lineage>
</organism>
<dbReference type="PANTHER" id="PTHR45436">
    <property type="entry name" value="SENSOR HISTIDINE KINASE YKOH"/>
    <property type="match status" value="1"/>
</dbReference>
<keyword evidence="7 12" id="KW-0418">Kinase</keyword>
<protein>
    <recommendedName>
        <fullName evidence="3">histidine kinase</fullName>
        <ecNumber evidence="3">2.7.13.3</ecNumber>
    </recommendedName>
</protein>
<dbReference type="InterPro" id="IPR004358">
    <property type="entry name" value="Sig_transdc_His_kin-like_C"/>
</dbReference>
<evidence type="ECO:0000313" key="12">
    <source>
        <dbReference type="EMBL" id="NVD44332.1"/>
    </source>
</evidence>
<sequence>MMFIAAGWITVLLLAGGFALDRTLTNLVENNFDEQLEYNLNAMLVSAEVDELGEVWFNRPLADQRFLEPNSGLYWQISGEGYDDYPSRSLWDRTLELKDEDFDDEINVYASDQFPSEPLRIAERTVILPGSDVKWRFAVAASQEEANAQLSSIRSILVWSFVILGLGLFLLAVLQNRVGLRPLRRVRQAIQSLRTTGANRITEPLPLEVQPLVEELNALLAHSEKQAEEARTHAGNLAHALKTPLTVINNAATAKAADLPDTVIREATTMRRHVDHHLARARAVGRRAIGHARTPVCESAQAVQRAIERLYPEVRFDLDGNKQAKVAIERQDLDEILGNMIENAAKYGGGSVFVTVDAEAGSEQCVIWVEDDGMGIPEEERIRIFKRGARLDTDKPGTGLGLAIVRDVAEIYGGSVELTESEDLGGLLVRLSLPRAG</sequence>
<dbReference type="SMART" id="SM00387">
    <property type="entry name" value="HATPase_c"/>
    <property type="match status" value="1"/>
</dbReference>
<gene>
    <name evidence="12" type="ORF">HUV48_04795</name>
</gene>
<dbReference type="GO" id="GO:0005886">
    <property type="term" value="C:plasma membrane"/>
    <property type="evidence" value="ECO:0007669"/>
    <property type="project" value="TreeGrafter"/>
</dbReference>
<keyword evidence="9 10" id="KW-0472">Membrane</keyword>
<feature type="domain" description="Histidine kinase" evidence="11">
    <location>
        <begin position="236"/>
        <end position="437"/>
    </location>
</feature>
<dbReference type="PRINTS" id="PR00344">
    <property type="entry name" value="BCTRLSENSOR"/>
</dbReference>
<evidence type="ECO:0000259" key="11">
    <source>
        <dbReference type="PROSITE" id="PS50109"/>
    </source>
</evidence>
<dbReference type="AlphaFoldDB" id="A0A850H294"/>
<dbReference type="GO" id="GO:0000155">
    <property type="term" value="F:phosphorelay sensor kinase activity"/>
    <property type="evidence" value="ECO:0007669"/>
    <property type="project" value="InterPro"/>
</dbReference>
<reference evidence="12 13" key="1">
    <citation type="submission" date="2020-06" db="EMBL/GenBank/DDBJ databases">
        <title>Altererythrobacter sp. HHU K3-1.</title>
        <authorList>
            <person name="Zhang D."/>
            <person name="Xue H."/>
        </authorList>
    </citation>
    <scope>NUCLEOTIDE SEQUENCE [LARGE SCALE GENOMIC DNA]</scope>
    <source>
        <strain evidence="12 13">HHU K3-1</strain>
    </source>
</reference>
<dbReference type="Pfam" id="PF08521">
    <property type="entry name" value="2CSK_N"/>
    <property type="match status" value="1"/>
</dbReference>
<evidence type="ECO:0000256" key="9">
    <source>
        <dbReference type="ARBA" id="ARBA00023136"/>
    </source>
</evidence>
<accession>A0A850H294</accession>
<evidence type="ECO:0000256" key="7">
    <source>
        <dbReference type="ARBA" id="ARBA00022777"/>
    </source>
</evidence>
<keyword evidence="4" id="KW-0597">Phosphoprotein</keyword>
<dbReference type="PROSITE" id="PS50109">
    <property type="entry name" value="HIS_KIN"/>
    <property type="match status" value="1"/>
</dbReference>
<proteinExistence type="predicted"/>
<dbReference type="Pfam" id="PF02518">
    <property type="entry name" value="HATPase_c"/>
    <property type="match status" value="1"/>
</dbReference>
<evidence type="ECO:0000256" key="1">
    <source>
        <dbReference type="ARBA" id="ARBA00000085"/>
    </source>
</evidence>
<evidence type="ECO:0000256" key="10">
    <source>
        <dbReference type="SAM" id="Phobius"/>
    </source>
</evidence>
<dbReference type="InterPro" id="IPR003594">
    <property type="entry name" value="HATPase_dom"/>
</dbReference>
<dbReference type="SUPFAM" id="SSF47384">
    <property type="entry name" value="Homodimeric domain of signal transducing histidine kinase"/>
    <property type="match status" value="1"/>
</dbReference>
<dbReference type="EC" id="2.7.13.3" evidence="3"/>
<evidence type="ECO:0000256" key="6">
    <source>
        <dbReference type="ARBA" id="ARBA00022692"/>
    </source>
</evidence>
<feature type="transmembrane region" description="Helical" evidence="10">
    <location>
        <begin position="156"/>
        <end position="174"/>
    </location>
</feature>
<dbReference type="Gene3D" id="1.10.287.130">
    <property type="match status" value="1"/>
</dbReference>
<comment type="subcellular location">
    <subcellularLocation>
        <location evidence="2">Membrane</location>
    </subcellularLocation>
</comment>
<dbReference type="SUPFAM" id="SSF55874">
    <property type="entry name" value="ATPase domain of HSP90 chaperone/DNA topoisomerase II/histidine kinase"/>
    <property type="match status" value="1"/>
</dbReference>
<comment type="caution">
    <text evidence="12">The sequence shown here is derived from an EMBL/GenBank/DDBJ whole genome shotgun (WGS) entry which is preliminary data.</text>
</comment>
<dbReference type="RefSeq" id="WP_176266721.1">
    <property type="nucleotide sequence ID" value="NZ_JABWGV010000001.1"/>
</dbReference>
<evidence type="ECO:0000256" key="4">
    <source>
        <dbReference type="ARBA" id="ARBA00022553"/>
    </source>
</evidence>
<evidence type="ECO:0000256" key="3">
    <source>
        <dbReference type="ARBA" id="ARBA00012438"/>
    </source>
</evidence>
<dbReference type="InterPro" id="IPR036890">
    <property type="entry name" value="HATPase_C_sf"/>
</dbReference>
<name>A0A850H294_9SPHN</name>
<dbReference type="InterPro" id="IPR005467">
    <property type="entry name" value="His_kinase_dom"/>
</dbReference>
<dbReference type="InterPro" id="IPR013727">
    <property type="entry name" value="2CSK_N"/>
</dbReference>
<evidence type="ECO:0000256" key="5">
    <source>
        <dbReference type="ARBA" id="ARBA00022679"/>
    </source>
</evidence>
<keyword evidence="8 10" id="KW-1133">Transmembrane helix</keyword>
<dbReference type="Gene3D" id="3.30.565.10">
    <property type="entry name" value="Histidine kinase-like ATPase, C-terminal domain"/>
    <property type="match status" value="1"/>
</dbReference>
<dbReference type="PANTHER" id="PTHR45436:SF5">
    <property type="entry name" value="SENSOR HISTIDINE KINASE TRCS"/>
    <property type="match status" value="1"/>
</dbReference>
<dbReference type="InterPro" id="IPR050428">
    <property type="entry name" value="TCS_sensor_his_kinase"/>
</dbReference>
<keyword evidence="13" id="KW-1185">Reference proteome</keyword>
<evidence type="ECO:0000256" key="8">
    <source>
        <dbReference type="ARBA" id="ARBA00022989"/>
    </source>
</evidence>
<dbReference type="EMBL" id="JABWGV010000001">
    <property type="protein sequence ID" value="NVD44332.1"/>
    <property type="molecule type" value="Genomic_DNA"/>
</dbReference>
<dbReference type="Proteomes" id="UP000561438">
    <property type="component" value="Unassembled WGS sequence"/>
</dbReference>
<comment type="catalytic activity">
    <reaction evidence="1">
        <text>ATP + protein L-histidine = ADP + protein N-phospho-L-histidine.</text>
        <dbReference type="EC" id="2.7.13.3"/>
    </reaction>
</comment>